<name>A0AAN6SE95_9PEZI</name>
<keyword evidence="1" id="KW-1133">Transmembrane helix</keyword>
<proteinExistence type="predicted"/>
<dbReference type="Proteomes" id="UP001303222">
    <property type="component" value="Unassembled WGS sequence"/>
</dbReference>
<comment type="caution">
    <text evidence="2">The sequence shown here is derived from an EMBL/GenBank/DDBJ whole genome shotgun (WGS) entry which is preliminary data.</text>
</comment>
<evidence type="ECO:0000313" key="2">
    <source>
        <dbReference type="EMBL" id="KAK3949776.1"/>
    </source>
</evidence>
<feature type="transmembrane region" description="Helical" evidence="1">
    <location>
        <begin position="451"/>
        <end position="471"/>
    </location>
</feature>
<keyword evidence="1" id="KW-0472">Membrane</keyword>
<reference evidence="2" key="1">
    <citation type="journal article" date="2023" name="Mol. Phylogenet. Evol.">
        <title>Genome-scale phylogeny and comparative genomics of the fungal order Sordariales.</title>
        <authorList>
            <person name="Hensen N."/>
            <person name="Bonometti L."/>
            <person name="Westerberg I."/>
            <person name="Brannstrom I.O."/>
            <person name="Guillou S."/>
            <person name="Cros-Aarteil S."/>
            <person name="Calhoun S."/>
            <person name="Haridas S."/>
            <person name="Kuo A."/>
            <person name="Mondo S."/>
            <person name="Pangilinan J."/>
            <person name="Riley R."/>
            <person name="LaButti K."/>
            <person name="Andreopoulos B."/>
            <person name="Lipzen A."/>
            <person name="Chen C."/>
            <person name="Yan M."/>
            <person name="Daum C."/>
            <person name="Ng V."/>
            <person name="Clum A."/>
            <person name="Steindorff A."/>
            <person name="Ohm R.A."/>
            <person name="Martin F."/>
            <person name="Silar P."/>
            <person name="Natvig D.O."/>
            <person name="Lalanne C."/>
            <person name="Gautier V."/>
            <person name="Ament-Velasquez S.L."/>
            <person name="Kruys A."/>
            <person name="Hutchinson M.I."/>
            <person name="Powell A.J."/>
            <person name="Barry K."/>
            <person name="Miller A.N."/>
            <person name="Grigoriev I.V."/>
            <person name="Debuchy R."/>
            <person name="Gladieux P."/>
            <person name="Hiltunen Thoren M."/>
            <person name="Johannesson H."/>
        </authorList>
    </citation>
    <scope>NUCLEOTIDE SEQUENCE</scope>
    <source>
        <strain evidence="2">CBS 626.80</strain>
    </source>
</reference>
<reference evidence="2" key="2">
    <citation type="submission" date="2023-06" db="EMBL/GenBank/DDBJ databases">
        <authorList>
            <consortium name="Lawrence Berkeley National Laboratory"/>
            <person name="Mondo S.J."/>
            <person name="Hensen N."/>
            <person name="Bonometti L."/>
            <person name="Westerberg I."/>
            <person name="Brannstrom I.O."/>
            <person name="Guillou S."/>
            <person name="Cros-Aarteil S."/>
            <person name="Calhoun S."/>
            <person name="Haridas S."/>
            <person name="Kuo A."/>
            <person name="Pangilinan J."/>
            <person name="Riley R."/>
            <person name="Labutti K."/>
            <person name="Andreopoulos B."/>
            <person name="Lipzen A."/>
            <person name="Chen C."/>
            <person name="Yanf M."/>
            <person name="Daum C."/>
            <person name="Ng V."/>
            <person name="Clum A."/>
            <person name="Steindorff A."/>
            <person name="Ohm R."/>
            <person name="Martin F."/>
            <person name="Silar P."/>
            <person name="Natvig D."/>
            <person name="Lalanne C."/>
            <person name="Gautier V."/>
            <person name="Ament-Velasquez S.L."/>
            <person name="Kruys A."/>
            <person name="Hutchinson M.I."/>
            <person name="Powell A.J."/>
            <person name="Barry K."/>
            <person name="Miller A.N."/>
            <person name="Grigoriev I.V."/>
            <person name="Debuchy R."/>
            <person name="Gladieux P."/>
            <person name="Thoren M.H."/>
            <person name="Johannesson H."/>
        </authorList>
    </citation>
    <scope>NUCLEOTIDE SEQUENCE</scope>
    <source>
        <strain evidence="2">CBS 626.80</strain>
    </source>
</reference>
<organism evidence="2 3">
    <name type="scientific">Pseudoneurospora amorphoporcata</name>
    <dbReference type="NCBI Taxonomy" id="241081"/>
    <lineage>
        <taxon>Eukaryota</taxon>
        <taxon>Fungi</taxon>
        <taxon>Dikarya</taxon>
        <taxon>Ascomycota</taxon>
        <taxon>Pezizomycotina</taxon>
        <taxon>Sordariomycetes</taxon>
        <taxon>Sordariomycetidae</taxon>
        <taxon>Sordariales</taxon>
        <taxon>Sordariaceae</taxon>
        <taxon>Pseudoneurospora</taxon>
    </lineage>
</organism>
<sequence>MRLGWTHSQACFLFSSLFLGPLFWASFVSHLSLPYRHQLAVEMNGLRTLASKENRHFTFPPDTRYNNAATLEVQPGLDKPEVSYWRTQYVDHLLLAKFLECGGRAFNVPSHDDQKGNKPTHFGTKLVVVAKKGSNYLFTNESVFWDLIRTLNPDPLFNRIFQMHYRTYFEFSGSIANGGIATIRLRAHDFLFMLSIRQHKEHPAFDSRCVASKDADDDQPPQIVEVNYLSDFLEDLKEEACSPLYLPFALSVYSLQCCRNYLHYVEEHLSEVARITCYGRFDNVYGLANGTPTQREKFVQQNRLIAASLNYAALTTRTLNGVEPLWEYLEVMANEISPSAKTQLVVQSTHNILEAIRFLRQEVKAMREAVRYSEIRNRNLASQLSAYLSQRDSETNIEAAIASRDLAKAASEDSSAMKSIAILTMFFLPSTFFAALFAMPSVGWDQPRHFVLYWAFTIPATILTFAIWAALTQRAVLLRWMKMLSSNWPWRFWRGKGSEEGDEEKGKKIV</sequence>
<gene>
    <name evidence="2" type="ORF">QBC32DRAFT_348241</name>
</gene>
<keyword evidence="3" id="KW-1185">Reference proteome</keyword>
<dbReference type="EMBL" id="MU859201">
    <property type="protein sequence ID" value="KAK3949776.1"/>
    <property type="molecule type" value="Genomic_DNA"/>
</dbReference>
<evidence type="ECO:0000256" key="1">
    <source>
        <dbReference type="SAM" id="Phobius"/>
    </source>
</evidence>
<feature type="transmembrane region" description="Helical" evidence="1">
    <location>
        <begin position="420"/>
        <end position="439"/>
    </location>
</feature>
<protein>
    <submittedName>
        <fullName evidence="2">Uncharacterized protein</fullName>
    </submittedName>
</protein>
<dbReference type="AlphaFoldDB" id="A0AAN6SE95"/>
<evidence type="ECO:0000313" key="3">
    <source>
        <dbReference type="Proteomes" id="UP001303222"/>
    </source>
</evidence>
<feature type="transmembrane region" description="Helical" evidence="1">
    <location>
        <begin position="12"/>
        <end position="33"/>
    </location>
</feature>
<keyword evidence="1" id="KW-0812">Transmembrane</keyword>
<dbReference type="Gene3D" id="1.20.58.340">
    <property type="entry name" value="Magnesium transport protein CorA, transmembrane region"/>
    <property type="match status" value="1"/>
</dbReference>
<accession>A0AAN6SE95</accession>